<organism evidence="2 3">
    <name type="scientific">Mytilus galloprovincialis</name>
    <name type="common">Mediterranean mussel</name>
    <dbReference type="NCBI Taxonomy" id="29158"/>
    <lineage>
        <taxon>Eukaryota</taxon>
        <taxon>Metazoa</taxon>
        <taxon>Spiralia</taxon>
        <taxon>Lophotrochozoa</taxon>
        <taxon>Mollusca</taxon>
        <taxon>Bivalvia</taxon>
        <taxon>Autobranchia</taxon>
        <taxon>Pteriomorphia</taxon>
        <taxon>Mytilida</taxon>
        <taxon>Mytiloidea</taxon>
        <taxon>Mytilidae</taxon>
        <taxon>Mytilinae</taxon>
        <taxon>Mytilus</taxon>
    </lineage>
</organism>
<keyword evidence="2" id="KW-0328">Glycosyltransferase</keyword>
<dbReference type="PANTHER" id="PTHR47032:SF1">
    <property type="entry name" value="UDP-D-XYLOSE:L-FUCOSE ALPHA-1,3-D-XYLOSYLTRANSFERASE-RELATED"/>
    <property type="match status" value="1"/>
</dbReference>
<accession>A0A8B6E4A9</accession>
<keyword evidence="2" id="KW-0808">Transferase</keyword>
<dbReference type="PANTHER" id="PTHR47032">
    <property type="entry name" value="UDP-D-XYLOSE:L-FUCOSE ALPHA-1,3-D-XYLOSYLTRANSFERASE-RELATED"/>
    <property type="match status" value="1"/>
</dbReference>
<evidence type="ECO:0000313" key="3">
    <source>
        <dbReference type="Proteomes" id="UP000596742"/>
    </source>
</evidence>
<dbReference type="GO" id="GO:0016757">
    <property type="term" value="F:glycosyltransferase activity"/>
    <property type="evidence" value="ECO:0007669"/>
    <property type="project" value="UniProtKB-KW"/>
</dbReference>
<dbReference type="EC" id="2.4.2.-" evidence="2"/>
<dbReference type="InterPro" id="IPR005069">
    <property type="entry name" value="Nucl-diP-sugar_transferase"/>
</dbReference>
<proteinExistence type="predicted"/>
<dbReference type="GO" id="GO:0005794">
    <property type="term" value="C:Golgi apparatus"/>
    <property type="evidence" value="ECO:0007669"/>
    <property type="project" value="TreeGrafter"/>
</dbReference>
<dbReference type="InterPro" id="IPR052636">
    <property type="entry name" value="UDP-D-xylose:L-fucose_XylT"/>
</dbReference>
<dbReference type="OrthoDB" id="1712432at2759"/>
<gene>
    <name evidence="2" type="ORF">MGAL_10B032594</name>
</gene>
<protein>
    <submittedName>
        <fullName evidence="2">Rhamnogalacturonan II specific xylosyltransferase</fullName>
        <ecNumber evidence="2">2.4.2.-</ecNumber>
    </submittedName>
</protein>
<sequence length="195" mass="22358">MTCALHFKDCIGKLFEKSVVNFMEYLEWTGAVVLLITTDSESKDHLNTLWPDVKVVAISGMSSKGDQTYSHAGYVRLMIRRTQILLKMLQNNIEIFLFEVDCLWIKNPVPTLAKNIGFDILVNPVSNRPGIVAGGFIYMFPTRATKYLWNELNNKLSKLEQRIRNLPPGRGISEGENDQIYLSDLVKRRVGWFKM</sequence>
<dbReference type="EMBL" id="UYJE01004484">
    <property type="protein sequence ID" value="VDI28405.1"/>
    <property type="molecule type" value="Genomic_DNA"/>
</dbReference>
<dbReference type="AlphaFoldDB" id="A0A8B6E4A9"/>
<evidence type="ECO:0000259" key="1">
    <source>
        <dbReference type="Pfam" id="PF03407"/>
    </source>
</evidence>
<reference evidence="2" key="1">
    <citation type="submission" date="2018-11" db="EMBL/GenBank/DDBJ databases">
        <authorList>
            <person name="Alioto T."/>
            <person name="Alioto T."/>
        </authorList>
    </citation>
    <scope>NUCLEOTIDE SEQUENCE</scope>
</reference>
<dbReference type="Proteomes" id="UP000596742">
    <property type="component" value="Unassembled WGS sequence"/>
</dbReference>
<name>A0A8B6E4A9_MYTGA</name>
<dbReference type="Pfam" id="PF03407">
    <property type="entry name" value="Nucleotid_trans"/>
    <property type="match status" value="1"/>
</dbReference>
<feature type="domain" description="Nucleotide-diphospho-sugar transferase" evidence="1">
    <location>
        <begin position="33"/>
        <end position="160"/>
    </location>
</feature>
<comment type="caution">
    <text evidence="2">The sequence shown here is derived from an EMBL/GenBank/DDBJ whole genome shotgun (WGS) entry which is preliminary data.</text>
</comment>
<keyword evidence="3" id="KW-1185">Reference proteome</keyword>
<evidence type="ECO:0000313" key="2">
    <source>
        <dbReference type="EMBL" id="VDI28405.1"/>
    </source>
</evidence>